<accession>A0A1Y2A6X5</accession>
<feature type="region of interest" description="Disordered" evidence="1">
    <location>
        <begin position="74"/>
        <end position="95"/>
    </location>
</feature>
<gene>
    <name evidence="2" type="ORF">BCR34DRAFT_583173</name>
</gene>
<proteinExistence type="predicted"/>
<dbReference type="GO" id="GO:0005739">
    <property type="term" value="C:mitochondrion"/>
    <property type="evidence" value="ECO:0007669"/>
    <property type="project" value="TreeGrafter"/>
</dbReference>
<reference evidence="2 3" key="1">
    <citation type="submission" date="2016-07" db="EMBL/GenBank/DDBJ databases">
        <title>Pervasive Adenine N6-methylation of Active Genes in Fungi.</title>
        <authorList>
            <consortium name="DOE Joint Genome Institute"/>
            <person name="Mondo S.J."/>
            <person name="Dannebaum R.O."/>
            <person name="Kuo R.C."/>
            <person name="Labutti K."/>
            <person name="Haridas S."/>
            <person name="Kuo A."/>
            <person name="Salamov A."/>
            <person name="Ahrendt S.R."/>
            <person name="Lipzen A."/>
            <person name="Sullivan W."/>
            <person name="Andreopoulos W.B."/>
            <person name="Clum A."/>
            <person name="Lindquist E."/>
            <person name="Daum C."/>
            <person name="Ramamoorthy G.K."/>
            <person name="Gryganskyi A."/>
            <person name="Culley D."/>
            <person name="Magnuson J.K."/>
            <person name="James T.Y."/>
            <person name="O'Malley M.A."/>
            <person name="Stajich J.E."/>
            <person name="Spatafora J.W."/>
            <person name="Visel A."/>
            <person name="Grigoriev I.V."/>
        </authorList>
    </citation>
    <scope>NUCLEOTIDE SEQUENCE [LARGE SCALE GENOMIC DNA]</scope>
    <source>
        <strain evidence="2 3">CBS 115471</strain>
    </source>
</reference>
<evidence type="ECO:0000256" key="1">
    <source>
        <dbReference type="SAM" id="MobiDB-lite"/>
    </source>
</evidence>
<dbReference type="PANTHER" id="PTHR28152">
    <property type="entry name" value="HYDROXYACYL-THIOESTER DEHYDRATASE TYPE 2, MITOCHONDRIAL"/>
    <property type="match status" value="1"/>
</dbReference>
<dbReference type="Gene3D" id="3.10.129.10">
    <property type="entry name" value="Hotdog Thioesterase"/>
    <property type="match status" value="1"/>
</dbReference>
<keyword evidence="3" id="KW-1185">Reference proteome</keyword>
<dbReference type="SUPFAM" id="SSF54637">
    <property type="entry name" value="Thioesterase/thiol ester dehydrase-isomerase"/>
    <property type="match status" value="1"/>
</dbReference>
<organism evidence="2 3">
    <name type="scientific">Clohesyomyces aquaticus</name>
    <dbReference type="NCBI Taxonomy" id="1231657"/>
    <lineage>
        <taxon>Eukaryota</taxon>
        <taxon>Fungi</taxon>
        <taxon>Dikarya</taxon>
        <taxon>Ascomycota</taxon>
        <taxon>Pezizomycotina</taxon>
        <taxon>Dothideomycetes</taxon>
        <taxon>Pleosporomycetidae</taxon>
        <taxon>Pleosporales</taxon>
        <taxon>Lindgomycetaceae</taxon>
        <taxon>Clohesyomyces</taxon>
    </lineage>
</organism>
<dbReference type="Proteomes" id="UP000193144">
    <property type="component" value="Unassembled WGS sequence"/>
</dbReference>
<evidence type="ECO:0000313" key="3">
    <source>
        <dbReference type="Proteomes" id="UP000193144"/>
    </source>
</evidence>
<name>A0A1Y2A6X5_9PLEO</name>
<sequence length="373" mass="41498">MFLPRRLLSPATSPSIRTFATSLPARTSVSALDACNELKHRFGGNKAAPISSRTQRLDANQLHLLSLTLGRQRLHRPPSTFSSTSTSTESEPPKIGTSLPPAYHLAYFTPPFLEQDLGPDGSDKSVNPLRPWTRRMWAGGEIHWSNDKDKDGRRWGLRIGDLVREVTRLRSAEVKRAREGGEMLVVGVEKEYFVGGGEGRGMDGEGTPVVRDRREWVFRREVDGSEGQGSAQAYKIPLQEPLPEGPITRDFIQTPVSLFRFSALTFNAHKIHYSRDWCRAVEGHRDCVVHGPLNLINILDLWRDKVRGGREGVLPVTIKYRAKSPLYVGEKYRILLTESEGGGVGDRGNGWEAEIVDSYGRVAMVGSIEEGGD</sequence>
<dbReference type="AlphaFoldDB" id="A0A1Y2A6X5"/>
<dbReference type="GO" id="GO:0019171">
    <property type="term" value="F:(3R)-hydroxyacyl-[acyl-carrier-protein] dehydratase activity"/>
    <property type="evidence" value="ECO:0007669"/>
    <property type="project" value="TreeGrafter"/>
</dbReference>
<dbReference type="EMBL" id="MCFA01000008">
    <property type="protein sequence ID" value="ORY18259.1"/>
    <property type="molecule type" value="Genomic_DNA"/>
</dbReference>
<dbReference type="OrthoDB" id="3257538at2759"/>
<feature type="compositionally biased region" description="Low complexity" evidence="1">
    <location>
        <begin position="77"/>
        <end position="90"/>
    </location>
</feature>
<dbReference type="InterPro" id="IPR052741">
    <property type="entry name" value="Mitochondrial_HTD2"/>
</dbReference>
<dbReference type="InterPro" id="IPR029069">
    <property type="entry name" value="HotDog_dom_sf"/>
</dbReference>
<dbReference type="FunFam" id="3.10.129.10:FF:000103">
    <property type="entry name" value="WGS project CABT00000000 data, contig 2.1"/>
    <property type="match status" value="1"/>
</dbReference>
<evidence type="ECO:0000313" key="2">
    <source>
        <dbReference type="EMBL" id="ORY18259.1"/>
    </source>
</evidence>
<evidence type="ECO:0008006" key="4">
    <source>
        <dbReference type="Google" id="ProtNLM"/>
    </source>
</evidence>
<dbReference type="STRING" id="1231657.A0A1Y2A6X5"/>
<comment type="caution">
    <text evidence="2">The sequence shown here is derived from an EMBL/GenBank/DDBJ whole genome shotgun (WGS) entry which is preliminary data.</text>
</comment>
<protein>
    <recommendedName>
        <fullName evidence="4">HotDog domain-containing protein</fullName>
    </recommendedName>
</protein>
<dbReference type="PANTHER" id="PTHR28152:SF2">
    <property type="entry name" value="N-TERMINAL OF MAOC-LIKE DEHYDRATASE DOMAIN-CONTAINING PROTEIN"/>
    <property type="match status" value="1"/>
</dbReference>